<dbReference type="VEuPathDB" id="TriTrypDB:TcCLB.508221.240"/>
<dbReference type="EMBL" id="PRFA01000001">
    <property type="protein sequence ID" value="PWV03163.1"/>
    <property type="molecule type" value="Genomic_DNA"/>
</dbReference>
<keyword evidence="1" id="KW-0472">Membrane</keyword>
<reference evidence="2 3" key="1">
    <citation type="journal article" date="2018" name="Microb. Genom.">
        <title>Expanding an expanded genome: long-read sequencing of Trypanosoma cruzi.</title>
        <authorList>
            <person name="Berna L."/>
            <person name="Rodriguez M."/>
            <person name="Chiribao M.L."/>
            <person name="Parodi-Talice A."/>
            <person name="Pita S."/>
            <person name="Rijo G."/>
            <person name="Alvarez-Valin F."/>
            <person name="Robello C."/>
        </authorList>
    </citation>
    <scope>NUCLEOTIDE SEQUENCE [LARGE SCALE GENOMIC DNA]</scope>
    <source>
        <strain evidence="2 3">Dm28c</strain>
    </source>
</reference>
<evidence type="ECO:0000313" key="3">
    <source>
        <dbReference type="Proteomes" id="UP000246121"/>
    </source>
</evidence>
<dbReference type="VEuPathDB" id="TriTrypDB:TCDM_13624"/>
<keyword evidence="1" id="KW-0812">Transmembrane</keyword>
<dbReference type="VEuPathDB" id="TriTrypDB:ECC02_011464"/>
<sequence>MRFPPQHAVDGDPLRIVVDGLFSRGLLLNRLFVEGGAIRVQQNRCPQYSLEECRRILQGLMRDGLPVMWHEASNRRLAHSSSIPYNAPIGCDLHGHMQTVHILVESQHARWGFFDSPQYCESFFFECAIARERDSPGQFGCTFPGTRQTNIWVPCAVRCSTLHSVLLSLRTFLTHRFHREADLAPNAVYLRTRLCSLTCHKFHAYFRGHASFIWTPTTPSYHPMRHSCTVVVVVTVILFYPTGVRCVLFLTCTLR</sequence>
<feature type="transmembrane region" description="Helical" evidence="1">
    <location>
        <begin position="230"/>
        <end position="254"/>
    </location>
</feature>
<keyword evidence="1" id="KW-1133">Transmembrane helix</keyword>
<dbReference type="AlphaFoldDB" id="A0A2V2W651"/>
<dbReference type="VEuPathDB" id="TriTrypDB:TcBrA4_0110610"/>
<organism evidence="2 3">
    <name type="scientific">Trypanosoma cruzi</name>
    <dbReference type="NCBI Taxonomy" id="5693"/>
    <lineage>
        <taxon>Eukaryota</taxon>
        <taxon>Discoba</taxon>
        <taxon>Euglenozoa</taxon>
        <taxon>Kinetoplastea</taxon>
        <taxon>Metakinetoplastina</taxon>
        <taxon>Trypanosomatida</taxon>
        <taxon>Trypanosomatidae</taxon>
        <taxon>Trypanosoma</taxon>
        <taxon>Schizotrypanum</taxon>
    </lineage>
</organism>
<accession>A0A2V2W651</accession>
<dbReference type="VEuPathDB" id="TriTrypDB:TCDM_09549"/>
<dbReference type="VEuPathDB" id="TriTrypDB:Tc_MARK_6425"/>
<evidence type="ECO:0000256" key="1">
    <source>
        <dbReference type="SAM" id="Phobius"/>
    </source>
</evidence>
<proteinExistence type="predicted"/>
<dbReference type="Proteomes" id="UP000246121">
    <property type="component" value="Unassembled WGS sequence"/>
</dbReference>
<dbReference type="VEuPathDB" id="TriTrypDB:TcG_12636"/>
<name>A0A2V2W651_TRYCR</name>
<comment type="caution">
    <text evidence="2">The sequence shown here is derived from an EMBL/GenBank/DDBJ whole genome shotgun (WGS) entry which is preliminary data.</text>
</comment>
<dbReference type="VEuPathDB" id="TriTrypDB:BCY84_11142"/>
<dbReference type="VEuPathDB" id="TriTrypDB:C3747_119g99"/>
<gene>
    <name evidence="2" type="ORF">C4B63_1g173</name>
</gene>
<protein>
    <submittedName>
        <fullName evidence="2">Uncharacterized protein</fullName>
    </submittedName>
</protein>
<dbReference type="VEuPathDB" id="TriTrypDB:TcCL_ESM10469"/>
<dbReference type="VEuPathDB" id="TriTrypDB:TcCLB.399389.10"/>
<dbReference type="VEuPathDB" id="TriTrypDB:C4B63_1g173"/>
<dbReference type="VEuPathDB" id="TriTrypDB:TCSYLVIO_002724"/>
<dbReference type="VEuPathDB" id="TriTrypDB:TcG_11807"/>
<evidence type="ECO:0000313" key="2">
    <source>
        <dbReference type="EMBL" id="PWV03163.1"/>
    </source>
</evidence>